<organism evidence="3 4">
    <name type="scientific">Chytriomyces confervae</name>
    <dbReference type="NCBI Taxonomy" id="246404"/>
    <lineage>
        <taxon>Eukaryota</taxon>
        <taxon>Fungi</taxon>
        <taxon>Fungi incertae sedis</taxon>
        <taxon>Chytridiomycota</taxon>
        <taxon>Chytridiomycota incertae sedis</taxon>
        <taxon>Chytridiomycetes</taxon>
        <taxon>Chytridiales</taxon>
        <taxon>Chytriomycetaceae</taxon>
        <taxon>Chytriomyces</taxon>
    </lineage>
</organism>
<feature type="signal peptide" evidence="2">
    <location>
        <begin position="1"/>
        <end position="18"/>
    </location>
</feature>
<reference evidence="3 4" key="1">
    <citation type="journal article" date="2019" name="Sci. Rep.">
        <title>Comparative genomics of chytrid fungi reveal insights into the obligate biotrophic and pathogenic lifestyle of Synchytrium endobioticum.</title>
        <authorList>
            <person name="van de Vossenberg B.T.L.H."/>
            <person name="Warris S."/>
            <person name="Nguyen H.D.T."/>
            <person name="van Gent-Pelzer M.P.E."/>
            <person name="Joly D.L."/>
            <person name="van de Geest H.C."/>
            <person name="Bonants P.J.M."/>
            <person name="Smith D.S."/>
            <person name="Levesque C.A."/>
            <person name="van der Lee T.A.J."/>
        </authorList>
    </citation>
    <scope>NUCLEOTIDE SEQUENCE [LARGE SCALE GENOMIC DNA]</scope>
    <source>
        <strain evidence="3 4">CBS 675.73</strain>
    </source>
</reference>
<feature type="region of interest" description="Disordered" evidence="1">
    <location>
        <begin position="334"/>
        <end position="353"/>
    </location>
</feature>
<evidence type="ECO:0000313" key="3">
    <source>
        <dbReference type="EMBL" id="TPX65366.1"/>
    </source>
</evidence>
<dbReference type="AlphaFoldDB" id="A0A507EQ00"/>
<evidence type="ECO:0000313" key="4">
    <source>
        <dbReference type="Proteomes" id="UP000320333"/>
    </source>
</evidence>
<dbReference type="EMBL" id="QEAP01000492">
    <property type="protein sequence ID" value="TPX65366.1"/>
    <property type="molecule type" value="Genomic_DNA"/>
</dbReference>
<dbReference type="Proteomes" id="UP000320333">
    <property type="component" value="Unassembled WGS sequence"/>
</dbReference>
<keyword evidence="2" id="KW-0732">Signal</keyword>
<name>A0A507EQ00_9FUNG</name>
<protein>
    <submittedName>
        <fullName evidence="3">Uncharacterized protein</fullName>
    </submittedName>
</protein>
<evidence type="ECO:0000256" key="1">
    <source>
        <dbReference type="SAM" id="MobiDB-lite"/>
    </source>
</evidence>
<accession>A0A507EQ00</accession>
<comment type="caution">
    <text evidence="3">The sequence shown here is derived from an EMBL/GenBank/DDBJ whole genome shotgun (WGS) entry which is preliminary data.</text>
</comment>
<keyword evidence="4" id="KW-1185">Reference proteome</keyword>
<dbReference type="OrthoDB" id="3356102at2759"/>
<feature type="chain" id="PRO_5021277051" evidence="2">
    <location>
        <begin position="19"/>
        <end position="408"/>
    </location>
</feature>
<sequence>MLLLLALLLSVVHHYAHGIGCTVTDSDSNLYIFGAPYGDVSLGPSQSDWTSSSTPAGQSQIPVSLANRPSFDTSNPTCMFAPFLNLIVVLNADKSFGVKALHVFDTNARVWNLVPLTAEPEFPGGEGLVATLDHDTNVIYAYSNGKIFRIGDADKDNLSQLSANGKLSLYWLSQFTVTPQPFDGSGYNKPVFGQGTNHLHFFNAPGLKEGEAWIFVVHYAWWQPTQQSYGSFPQLPGQSVYIPFGTKAPPRFAYIPDDGHQVLLVDTSVNTTNAVSGFGESGANFRYAATSQSLIQFSSVSGKLKVLDLNTGNVLEGSGVALLPNIVAASEAKPKVEESSSSEPTGAFSQPSPTVKAAQSPIAIVTSTLPPNVSAVQVVSPAKNMKDSGGVPLLATSLLLVFFAMLLL</sequence>
<gene>
    <name evidence="3" type="ORF">CcCBS67573_g08139</name>
</gene>
<proteinExistence type="predicted"/>
<evidence type="ECO:0000256" key="2">
    <source>
        <dbReference type="SAM" id="SignalP"/>
    </source>
</evidence>